<organism evidence="2">
    <name type="scientific">Homalodisca liturata</name>
    <dbReference type="NCBI Taxonomy" id="320908"/>
    <lineage>
        <taxon>Eukaryota</taxon>
        <taxon>Metazoa</taxon>
        <taxon>Ecdysozoa</taxon>
        <taxon>Arthropoda</taxon>
        <taxon>Hexapoda</taxon>
        <taxon>Insecta</taxon>
        <taxon>Pterygota</taxon>
        <taxon>Neoptera</taxon>
        <taxon>Paraneoptera</taxon>
        <taxon>Hemiptera</taxon>
        <taxon>Auchenorrhyncha</taxon>
        <taxon>Membracoidea</taxon>
        <taxon>Cicadellidae</taxon>
        <taxon>Cicadellinae</taxon>
        <taxon>Proconiini</taxon>
        <taxon>Homalodisca</taxon>
    </lineage>
</organism>
<reference evidence="2" key="1">
    <citation type="submission" date="2015-11" db="EMBL/GenBank/DDBJ databases">
        <title>De novo transcriptome assembly of four potential Pierce s Disease insect vectors from Arizona vineyards.</title>
        <authorList>
            <person name="Tassone E.E."/>
        </authorList>
    </citation>
    <scope>NUCLEOTIDE SEQUENCE</scope>
</reference>
<feature type="region of interest" description="Disordered" evidence="1">
    <location>
        <begin position="1"/>
        <end position="73"/>
    </location>
</feature>
<proteinExistence type="predicted"/>
<accession>A0A1B6JGC8</accession>
<feature type="compositionally biased region" description="Basic and acidic residues" evidence="1">
    <location>
        <begin position="796"/>
        <end position="807"/>
    </location>
</feature>
<evidence type="ECO:0000313" key="2">
    <source>
        <dbReference type="EMBL" id="JAS98237.1"/>
    </source>
</evidence>
<name>A0A1B6JGC8_9HEMI</name>
<gene>
    <name evidence="2" type="ORF">g.27977</name>
</gene>
<dbReference type="AlphaFoldDB" id="A0A1B6JGC8"/>
<protein>
    <submittedName>
        <fullName evidence="2">Uncharacterized protein</fullName>
    </submittedName>
</protein>
<feature type="non-terminal residue" evidence="2">
    <location>
        <position position="831"/>
    </location>
</feature>
<sequence>MSNLKSNKVSSYTQVEPEFVDRPPDIRSIIGQENSDEDYLSNRLQEINLREESKGIRPPLVGQASSSSNDSVSLPFERKISDLESSHTEKSSPANQVKTDTFLNPNVEVEQSNLNFIRSTYVSTPYMFTRDDFMSQRPPEGSSDQLGTVIQPSDNFDFPRVRSSSSVSSVASSRPLEWDSGADVGYNQICNIGKNDPGMSTIERIALGCGTNLLTRSDPEGTTGPSRQPQTAVYKAISSKNQGRPNNKLGFPNAESTPVGTCVTSNVSPDNISEGVISPIVYDATNKVLKDRDIYPSSASEGEHFENQTSPSISHKNSKSKIPLFPEIINSLLLLPTQEAQNQSELVPNNVYQGSVQLRKEDVKIKNANTVIKNNKTELLNFNSKLKQQSSYIPHEHNAIFDCENKKLSSSLENIHLIKDTSEGKTHSKTLPRSQSQIAICTDMLVHGNIETANSINIPKYNMALHSLVQYNKSASSSSISTVVHRRDSPKHMFVQTSVLKHESVGVQVSEGKYSTRHGVIETEDIDTPHLQKLNLLDHYPQKSNYFHFDSKNENNNSLPNYIIASKRNKSNEPMVHSHDGVMCKGAHKKVPCLEKLNRKPSEHVNSDFGFMPSNFNVASNTHIDGNRSPVHDTYETNNKKSAFCANTMDSVASSIKSGCWTDKQSSVTVEDRVNSFEYLPGPVYENNERQQIIDSRGTSSVSLHDELSNNETPDEQIKMWNSSASVSSTLEKDVQRGVEIISDFVKGSCANNTAMKKKLIRRVVEKLISKNYSDDKFKPVELQNNIPWVPSKPPHPIERNGRETRRSVNRSKVPCEFSSRSEKSGSTNLS</sequence>
<feature type="compositionally biased region" description="Polar residues" evidence="1">
    <location>
        <begin position="63"/>
        <end position="72"/>
    </location>
</feature>
<feature type="region of interest" description="Disordered" evidence="1">
    <location>
        <begin position="789"/>
        <end position="831"/>
    </location>
</feature>
<feature type="region of interest" description="Disordered" evidence="1">
    <location>
        <begin position="299"/>
        <end position="318"/>
    </location>
</feature>
<dbReference type="EMBL" id="GECU01009469">
    <property type="protein sequence ID" value="JAS98237.1"/>
    <property type="molecule type" value="Transcribed_RNA"/>
</dbReference>
<evidence type="ECO:0000256" key="1">
    <source>
        <dbReference type="SAM" id="MobiDB-lite"/>
    </source>
</evidence>
<feature type="compositionally biased region" description="Polar residues" evidence="1">
    <location>
        <begin position="1"/>
        <end position="14"/>
    </location>
</feature>